<reference evidence="12" key="1">
    <citation type="submission" date="2025-08" db="UniProtKB">
        <authorList>
            <consortium name="RefSeq"/>
        </authorList>
    </citation>
    <scope>IDENTIFICATION</scope>
</reference>
<evidence type="ECO:0000256" key="6">
    <source>
        <dbReference type="ARBA" id="ARBA00023170"/>
    </source>
</evidence>
<dbReference type="PRINTS" id="PR00237">
    <property type="entry name" value="GPCRRHODOPSN"/>
</dbReference>
<keyword evidence="3 9" id="KW-1133">Transmembrane helix</keyword>
<comment type="subcellular location">
    <subcellularLocation>
        <location evidence="1">Membrane</location>
        <topology evidence="1">Multi-pass membrane protein</topology>
    </subcellularLocation>
</comment>
<keyword evidence="5 9" id="KW-0472">Membrane</keyword>
<feature type="transmembrane region" description="Helical" evidence="9">
    <location>
        <begin position="23"/>
        <end position="48"/>
    </location>
</feature>
<organism evidence="11 12">
    <name type="scientific">Gekko japonicus</name>
    <name type="common">Schlegel's Japanese gecko</name>
    <dbReference type="NCBI Taxonomy" id="146911"/>
    <lineage>
        <taxon>Eukaryota</taxon>
        <taxon>Metazoa</taxon>
        <taxon>Chordata</taxon>
        <taxon>Craniata</taxon>
        <taxon>Vertebrata</taxon>
        <taxon>Euteleostomi</taxon>
        <taxon>Lepidosauria</taxon>
        <taxon>Squamata</taxon>
        <taxon>Bifurcata</taxon>
        <taxon>Gekkota</taxon>
        <taxon>Gekkonidae</taxon>
        <taxon>Gekkoninae</taxon>
        <taxon>Gekko</taxon>
    </lineage>
</organism>
<dbReference type="GeneID" id="107121362"/>
<keyword evidence="4" id="KW-0297">G-protein coupled receptor</keyword>
<dbReference type="InterPro" id="IPR000276">
    <property type="entry name" value="GPCR_Rhodpsn"/>
</dbReference>
<evidence type="ECO:0000256" key="1">
    <source>
        <dbReference type="ARBA" id="ARBA00004141"/>
    </source>
</evidence>
<dbReference type="Proteomes" id="UP000694871">
    <property type="component" value="Unplaced"/>
</dbReference>
<proteinExistence type="predicted"/>
<keyword evidence="7" id="KW-0325">Glycoprotein</keyword>
<feature type="transmembrane region" description="Helical" evidence="9">
    <location>
        <begin position="55"/>
        <end position="80"/>
    </location>
</feature>
<keyword evidence="11" id="KW-1185">Reference proteome</keyword>
<protein>
    <submittedName>
        <fullName evidence="12">P2Y purinoceptor 10</fullName>
    </submittedName>
</protein>
<keyword evidence="8" id="KW-0807">Transducer</keyword>
<dbReference type="PRINTS" id="PR01157">
    <property type="entry name" value="P2YPURNOCPTR"/>
</dbReference>
<dbReference type="Gene3D" id="1.20.1070.10">
    <property type="entry name" value="Rhodopsin 7-helix transmembrane proteins"/>
    <property type="match status" value="1"/>
</dbReference>
<sequence length="363" mass="41097">MCNTNSSANCTDPPTDFHTSLYAATYTIIFVPGLLANGLALWVLCCFVSKKSKAVIFMINLAAADLAHVFSLPLRMYYYLNHTWPFGSFLCQVCFYLKYLNMYASIFFLTCISIQRCLFLLHPFKAKDWKRRYDIAISAAIWAGVGAACLPLPILRSSDISNDTRTCFADLGMKQVAVEASVAMVVVAEFAGFVVPLALILYCTWKMRQSLQELHAPLQPTSEKRKALRMILACAAVFFICFTPYHVNFPIFMMVKREAIQDCAVRHRALYFHPISLCLASLNCCLDPILYYFTTSEFQERLLCCHKAAILNRLTNHNSSSAASSGGEKSEEGQRSRYILMAYFWTRQPRGFERDSMETPLSC</sequence>
<evidence type="ECO:0000313" key="11">
    <source>
        <dbReference type="Proteomes" id="UP000694871"/>
    </source>
</evidence>
<accession>A0ABM1L1C6</accession>
<dbReference type="SUPFAM" id="SSF81321">
    <property type="entry name" value="Family A G protein-coupled receptor-like"/>
    <property type="match status" value="1"/>
</dbReference>
<dbReference type="InterPro" id="IPR017452">
    <property type="entry name" value="GPCR_Rhodpsn_7TM"/>
</dbReference>
<feature type="transmembrane region" description="Helical" evidence="9">
    <location>
        <begin position="226"/>
        <end position="247"/>
    </location>
</feature>
<keyword evidence="2 9" id="KW-0812">Transmembrane</keyword>
<evidence type="ECO:0000256" key="3">
    <source>
        <dbReference type="ARBA" id="ARBA00022989"/>
    </source>
</evidence>
<feature type="transmembrane region" description="Helical" evidence="9">
    <location>
        <begin position="133"/>
        <end position="155"/>
    </location>
</feature>
<feature type="domain" description="G-protein coupled receptors family 1 profile" evidence="10">
    <location>
        <begin position="36"/>
        <end position="291"/>
    </location>
</feature>
<dbReference type="RefSeq" id="XP_015279763.1">
    <property type="nucleotide sequence ID" value="XM_015424277.1"/>
</dbReference>
<gene>
    <name evidence="12" type="primary">LOC107121362</name>
</gene>
<name>A0ABM1L1C6_GEKJA</name>
<feature type="transmembrane region" description="Helical" evidence="9">
    <location>
        <begin position="180"/>
        <end position="205"/>
    </location>
</feature>
<dbReference type="PANTHER" id="PTHR24232:SF6">
    <property type="entry name" value="PURINERGIC RECEPTOR P2Y, G-PROTEIN COUPLED 10B"/>
    <property type="match status" value="1"/>
</dbReference>
<evidence type="ECO:0000313" key="12">
    <source>
        <dbReference type="RefSeq" id="XP_015279763.1"/>
    </source>
</evidence>
<dbReference type="PROSITE" id="PS50262">
    <property type="entry name" value="G_PROTEIN_RECEP_F1_2"/>
    <property type="match status" value="1"/>
</dbReference>
<dbReference type="Pfam" id="PF00001">
    <property type="entry name" value="7tm_1"/>
    <property type="match status" value="1"/>
</dbReference>
<evidence type="ECO:0000256" key="8">
    <source>
        <dbReference type="ARBA" id="ARBA00023224"/>
    </source>
</evidence>
<dbReference type="PANTHER" id="PTHR24232">
    <property type="entry name" value="G-PROTEIN COUPLED RECEPTOR"/>
    <property type="match status" value="1"/>
</dbReference>
<evidence type="ECO:0000256" key="2">
    <source>
        <dbReference type="ARBA" id="ARBA00022692"/>
    </source>
</evidence>
<evidence type="ECO:0000256" key="5">
    <source>
        <dbReference type="ARBA" id="ARBA00023136"/>
    </source>
</evidence>
<evidence type="ECO:0000256" key="7">
    <source>
        <dbReference type="ARBA" id="ARBA00023180"/>
    </source>
</evidence>
<feature type="transmembrane region" description="Helical" evidence="9">
    <location>
        <begin position="100"/>
        <end position="121"/>
    </location>
</feature>
<evidence type="ECO:0000259" key="10">
    <source>
        <dbReference type="PROSITE" id="PS50262"/>
    </source>
</evidence>
<evidence type="ECO:0000256" key="4">
    <source>
        <dbReference type="ARBA" id="ARBA00023040"/>
    </source>
</evidence>
<keyword evidence="6" id="KW-0675">Receptor</keyword>
<evidence type="ECO:0000256" key="9">
    <source>
        <dbReference type="SAM" id="Phobius"/>
    </source>
</evidence>